<protein>
    <submittedName>
        <fullName evidence="3">Uncharacterized protein</fullName>
    </submittedName>
</protein>
<feature type="region of interest" description="Disordered" evidence="1">
    <location>
        <begin position="1"/>
        <end position="54"/>
    </location>
</feature>
<comment type="caution">
    <text evidence="3">The sequence shown here is derived from an EMBL/GenBank/DDBJ whole genome shotgun (WGS) entry which is preliminary data.</text>
</comment>
<feature type="compositionally biased region" description="Basic and acidic residues" evidence="1">
    <location>
        <begin position="244"/>
        <end position="264"/>
    </location>
</feature>
<accession>A0A816H506</accession>
<name>A0A816H506_9BILA</name>
<feature type="compositionally biased region" description="Polar residues" evidence="1">
    <location>
        <begin position="598"/>
        <end position="609"/>
    </location>
</feature>
<feature type="compositionally biased region" description="Polar residues" evidence="1">
    <location>
        <begin position="677"/>
        <end position="694"/>
    </location>
</feature>
<reference evidence="3" key="1">
    <citation type="submission" date="2021-02" db="EMBL/GenBank/DDBJ databases">
        <authorList>
            <person name="Nowell W R."/>
        </authorList>
    </citation>
    <scope>NUCLEOTIDE SEQUENCE</scope>
</reference>
<feature type="compositionally biased region" description="Basic and acidic residues" evidence="1">
    <location>
        <begin position="662"/>
        <end position="676"/>
    </location>
</feature>
<feature type="region of interest" description="Disordered" evidence="1">
    <location>
        <begin position="225"/>
        <end position="287"/>
    </location>
</feature>
<feature type="region of interest" description="Disordered" evidence="1">
    <location>
        <begin position="629"/>
        <end position="694"/>
    </location>
</feature>
<dbReference type="Proteomes" id="UP000663855">
    <property type="component" value="Unassembled WGS sequence"/>
</dbReference>
<sequence length="742" mass="84256">MEHYKAEASDSTRTNSNGNNNSHSHHHHHHHRHKKETVKQQPLRSMPSSKKRQIKSISMINPTAYQESNTVVSNPRHQQKSFMKDSISWKKRWSLWFSSCSSERTAYVKCNPITISIEKTDRTKSENDLSKRGSIDQDEKRHLPTTTSTLVISAISNENQEKFSSKISTHQHRHHHQSIDKVNNSNSVIYCDTSTRHSSTFFRSTRYEQGGQHQSETLRAVIPSATNTSQQTHHKQQARQLSRSADRLNSKSSRRELRYEEHNDYIPSPPSSSQLQPPPPQPPLNSIQCHPTIDHYARTLNQSSYFYSTHRRSQIEVYQLSTEKNRVVLPKPYSSNIPFTHNTIITNIPITYSHTVDNIPIMSQTSPDNNETYEKLFECHSPLVPVENSSVKPPRRIESPYSQFPPIQQEPVYANTQSLYDNIIYPEGSSSSKISNRNEKKCQEKKSCASQTQLTWTMATFSSFIDLENQSIVIQQPDSATLYSIVQHHHSEPSASAATIDHMKVSSSSLQYIDDTSSPSHFRPERTPTPSKSLMIEKRDGSFQTLLTIAPIQGVDSSKQIVLRDTTPSPLSTHSSSTNDHHYHHHHHHHNRHRRNKSQSNTSRNNINTRDVGLQVNIQTVKKITFLSQKSDDSSLTTSAPSPPTVIPVRELKHVQTNTEPPTEKHDKSTSYEKSTRMVSSASQTLDSSTIATQSQGQAAQTLTKSLRDQSIETNNRGLFVCDLSSFLKNGIDEISSTKQKS</sequence>
<evidence type="ECO:0000313" key="4">
    <source>
        <dbReference type="Proteomes" id="UP000663834"/>
    </source>
</evidence>
<feature type="compositionally biased region" description="Polar residues" evidence="1">
    <location>
        <begin position="509"/>
        <end position="520"/>
    </location>
</feature>
<organism evidence="3 4">
    <name type="scientific">Rotaria magnacalcarata</name>
    <dbReference type="NCBI Taxonomy" id="392030"/>
    <lineage>
        <taxon>Eukaryota</taxon>
        <taxon>Metazoa</taxon>
        <taxon>Spiralia</taxon>
        <taxon>Gnathifera</taxon>
        <taxon>Rotifera</taxon>
        <taxon>Eurotatoria</taxon>
        <taxon>Bdelloidea</taxon>
        <taxon>Philodinida</taxon>
        <taxon>Philodinidae</taxon>
        <taxon>Rotaria</taxon>
    </lineage>
</organism>
<proteinExistence type="predicted"/>
<feature type="compositionally biased region" description="Basic residues" evidence="1">
    <location>
        <begin position="23"/>
        <end position="36"/>
    </location>
</feature>
<evidence type="ECO:0000313" key="2">
    <source>
        <dbReference type="EMBL" id="CAF1312107.1"/>
    </source>
</evidence>
<feature type="region of interest" description="Disordered" evidence="1">
    <location>
        <begin position="509"/>
        <end position="533"/>
    </location>
</feature>
<feature type="region of interest" description="Disordered" evidence="1">
    <location>
        <begin position="566"/>
        <end position="611"/>
    </location>
</feature>
<evidence type="ECO:0000313" key="3">
    <source>
        <dbReference type="EMBL" id="CAF1683143.1"/>
    </source>
</evidence>
<dbReference type="OrthoDB" id="10039005at2759"/>
<feature type="compositionally biased region" description="Basic and acidic residues" evidence="1">
    <location>
        <begin position="1"/>
        <end position="10"/>
    </location>
</feature>
<dbReference type="EMBL" id="CAJNOW010021167">
    <property type="protein sequence ID" value="CAF1683143.1"/>
    <property type="molecule type" value="Genomic_DNA"/>
</dbReference>
<evidence type="ECO:0000256" key="1">
    <source>
        <dbReference type="SAM" id="MobiDB-lite"/>
    </source>
</evidence>
<feature type="compositionally biased region" description="Basic residues" evidence="1">
    <location>
        <begin position="582"/>
        <end position="597"/>
    </location>
</feature>
<gene>
    <name evidence="2" type="ORF">CJN711_LOCUS17485</name>
    <name evidence="3" type="ORF">KQP761_LOCUS37398</name>
</gene>
<feature type="compositionally biased region" description="Polar residues" evidence="1">
    <location>
        <begin position="39"/>
        <end position="48"/>
    </location>
</feature>
<feature type="compositionally biased region" description="Low complexity" evidence="1">
    <location>
        <begin position="566"/>
        <end position="578"/>
    </location>
</feature>
<dbReference type="EMBL" id="CAJNOV010008147">
    <property type="protein sequence ID" value="CAF1312107.1"/>
    <property type="molecule type" value="Genomic_DNA"/>
</dbReference>
<dbReference type="Proteomes" id="UP000663834">
    <property type="component" value="Unassembled WGS sequence"/>
</dbReference>
<dbReference type="AlphaFoldDB" id="A0A816H506"/>